<dbReference type="InterPro" id="IPR051266">
    <property type="entry name" value="CLCR"/>
</dbReference>
<keyword evidence="1" id="KW-0812">Transmembrane</keyword>
<dbReference type="CDD" id="cd00198">
    <property type="entry name" value="vWFA"/>
    <property type="match status" value="1"/>
</dbReference>
<evidence type="ECO:0000313" key="4">
    <source>
        <dbReference type="Proteomes" id="UP000054387"/>
    </source>
</evidence>
<protein>
    <recommendedName>
        <fullName evidence="2">VWFA domain-containing protein</fullName>
    </recommendedName>
</protein>
<dbReference type="Pfam" id="PF00092">
    <property type="entry name" value="VWA"/>
    <property type="match status" value="1"/>
</dbReference>
<comment type="caution">
    <text evidence="3">The sequence shown here is derived from an EMBL/GenBank/DDBJ whole genome shotgun (WGS) entry which is preliminary data.</text>
</comment>
<dbReference type="SMART" id="SM00327">
    <property type="entry name" value="VWA"/>
    <property type="match status" value="1"/>
</dbReference>
<dbReference type="SUPFAM" id="SSF53300">
    <property type="entry name" value="vWA-like"/>
    <property type="match status" value="1"/>
</dbReference>
<sequence>MKRGGSERTHERAVSEVVGYILLTGMVAAGAVAVAFAGGTAMDSLTSQSDQEVAQLAASEVDSRLSSLTSADVDSARFVATRSQYNDVTLVNGGDAGYVDVEVNGGVCQARVPLDSLQYERNGQILAYEGGGVWQKSTSGASSSMRSPPALHISNGTVDLTVVEMNGRLTGREIQFTERTDASASRTADIESALFDRANGCHRPNSVTITVQSEFYQAWANYLQSQSGKSVTVDDDAETASVHLAQDDLPQSVDDEKNRVVDLSDPSKTTVDRAAGTITVDKNAGNEYTAIGRPLGEGVQRSHVTTFDGDVVYREPLDVVFVVDESGSMDWEADGDSDADSCHRFGGSRQEYYWYNGRAYENYRHPGCVNKMDKAKQAAKSFVGQLNTTTDRAGVVGFANAEQTRFVVTDEGTYISNEFGDAGVNGSIDGLVTGGGTESATGLEKANAILDLKSNNSRKKVVILLSDGQDSNGARDPLEEARIAADNDVTIHTIGFGSADEEKLKQVATQTGGTYHFAESANDLDAVFEEVFATISETKVIVNEPVALDTGVGATTYQPTFGGEREYVAAANGEYNVNDPTAPPFALSMQTDDGDLTDIRAVTYECEEYESTAIVHQNDTLGDLAEIRCVDIDESTRTERPPSEKKIYLDGDSAAPLLDESSAWWKGDLRDDTLVRPDDESLLDGDRFDLASNEAVIVYDFGTEEGVRQRLVMLYEVGRSTDSTASEIIDVNVVETDVS</sequence>
<dbReference type="AlphaFoldDB" id="A0A0W1R9E0"/>
<dbReference type="EMBL" id="LOPU01000018">
    <property type="protein sequence ID" value="KTG10006.1"/>
    <property type="molecule type" value="Genomic_DNA"/>
</dbReference>
<keyword evidence="1" id="KW-1133">Transmembrane helix</keyword>
<evidence type="ECO:0000259" key="2">
    <source>
        <dbReference type="PROSITE" id="PS50234"/>
    </source>
</evidence>
<keyword evidence="4" id="KW-1185">Reference proteome</keyword>
<reference evidence="3 4" key="1">
    <citation type="submission" date="2015-12" db="EMBL/GenBank/DDBJ databases">
        <title>Haloprofundus marisrubri gen. nov., sp. nov., an extremely halophilic archaeon isolated from the Discovery deep brine-seawater interface in the Red Sea.</title>
        <authorList>
            <person name="Zhang G."/>
            <person name="Stingl U."/>
            <person name="Rashid M."/>
        </authorList>
    </citation>
    <scope>NUCLEOTIDE SEQUENCE [LARGE SCALE GENOMIC DNA]</scope>
    <source>
        <strain evidence="3 4">SB9</strain>
    </source>
</reference>
<feature type="transmembrane region" description="Helical" evidence="1">
    <location>
        <begin position="20"/>
        <end position="42"/>
    </location>
</feature>
<evidence type="ECO:0000256" key="1">
    <source>
        <dbReference type="SAM" id="Phobius"/>
    </source>
</evidence>
<name>A0A0W1R9E0_9EURY</name>
<dbReference type="InterPro" id="IPR002035">
    <property type="entry name" value="VWF_A"/>
</dbReference>
<dbReference type="STRING" id="1514971.AUR64_10400"/>
<dbReference type="Gene3D" id="3.40.50.410">
    <property type="entry name" value="von Willebrand factor, type A domain"/>
    <property type="match status" value="1"/>
</dbReference>
<dbReference type="Proteomes" id="UP000054387">
    <property type="component" value="Unassembled WGS sequence"/>
</dbReference>
<dbReference type="PROSITE" id="PS50234">
    <property type="entry name" value="VWFA"/>
    <property type="match status" value="1"/>
</dbReference>
<gene>
    <name evidence="3" type="ORF">AUR64_10400</name>
</gene>
<evidence type="ECO:0000313" key="3">
    <source>
        <dbReference type="EMBL" id="KTG10006.1"/>
    </source>
</evidence>
<dbReference type="InterPro" id="IPR055713">
    <property type="entry name" value="DUF7289"/>
</dbReference>
<feature type="domain" description="VWFA" evidence="2">
    <location>
        <begin position="318"/>
        <end position="535"/>
    </location>
</feature>
<keyword evidence="1" id="KW-0472">Membrane</keyword>
<dbReference type="PANTHER" id="PTHR10579">
    <property type="entry name" value="CALCIUM-ACTIVATED CHLORIDE CHANNEL REGULATOR"/>
    <property type="match status" value="1"/>
</dbReference>
<organism evidence="3 4">
    <name type="scientific">Haloprofundus marisrubri</name>
    <dbReference type="NCBI Taxonomy" id="1514971"/>
    <lineage>
        <taxon>Archaea</taxon>
        <taxon>Methanobacteriati</taxon>
        <taxon>Methanobacteriota</taxon>
        <taxon>Stenosarchaea group</taxon>
        <taxon>Halobacteria</taxon>
        <taxon>Halobacteriales</taxon>
        <taxon>Haloferacaceae</taxon>
        <taxon>Haloprofundus</taxon>
    </lineage>
</organism>
<dbReference type="Pfam" id="PF23960">
    <property type="entry name" value="DUF7289"/>
    <property type="match status" value="1"/>
</dbReference>
<dbReference type="InterPro" id="IPR036465">
    <property type="entry name" value="vWFA_dom_sf"/>
</dbReference>
<dbReference type="RefSeq" id="WP_058581361.1">
    <property type="nucleotide sequence ID" value="NZ_LOPU01000018.1"/>
</dbReference>
<dbReference type="OrthoDB" id="148042at2157"/>
<proteinExistence type="predicted"/>
<dbReference type="PANTHER" id="PTHR10579:SF43">
    <property type="entry name" value="ZINC FINGER (C3HC4-TYPE RING FINGER) FAMILY PROTEIN"/>
    <property type="match status" value="1"/>
</dbReference>
<accession>A0A0W1R9E0</accession>